<protein>
    <submittedName>
        <fullName evidence="5">Aldo/keto reductase</fullName>
    </submittedName>
</protein>
<dbReference type="Gene3D" id="3.20.20.100">
    <property type="entry name" value="NADP-dependent oxidoreductase domain"/>
    <property type="match status" value="1"/>
</dbReference>
<feature type="domain" description="NADP-dependent oxidoreductase" evidence="4">
    <location>
        <begin position="17"/>
        <end position="256"/>
    </location>
</feature>
<comment type="similarity">
    <text evidence="1">Belongs to the aldo/keto reductase family.</text>
</comment>
<evidence type="ECO:0000256" key="1">
    <source>
        <dbReference type="ARBA" id="ARBA00007905"/>
    </source>
</evidence>
<dbReference type="InterPro" id="IPR036812">
    <property type="entry name" value="NAD(P)_OxRdtase_dom_sf"/>
</dbReference>
<dbReference type="EMBL" id="JAUDEN010000004">
    <property type="protein sequence ID" value="MDM8324310.1"/>
    <property type="molecule type" value="Genomic_DNA"/>
</dbReference>
<evidence type="ECO:0000256" key="2">
    <source>
        <dbReference type="ARBA" id="ARBA00022857"/>
    </source>
</evidence>
<dbReference type="InterPro" id="IPR023210">
    <property type="entry name" value="NADP_OxRdtase_dom"/>
</dbReference>
<comment type="caution">
    <text evidence="5">The sequence shown here is derived from an EMBL/GenBank/DDBJ whole genome shotgun (WGS) entry which is preliminary data.</text>
</comment>
<dbReference type="PANTHER" id="PTHR43827">
    <property type="entry name" value="2,5-DIKETO-D-GLUCONIC ACID REDUCTASE"/>
    <property type="match status" value="1"/>
</dbReference>
<dbReference type="PROSITE" id="PS00062">
    <property type="entry name" value="ALDOKETO_REDUCTASE_2"/>
    <property type="match status" value="1"/>
</dbReference>
<dbReference type="PANTHER" id="PTHR43827:SF3">
    <property type="entry name" value="NADP-DEPENDENT OXIDOREDUCTASE DOMAIN-CONTAINING PROTEIN"/>
    <property type="match status" value="1"/>
</dbReference>
<dbReference type="PRINTS" id="PR00069">
    <property type="entry name" value="ALDKETRDTASE"/>
</dbReference>
<accession>A0ABT7VF89</accession>
<dbReference type="InterPro" id="IPR018170">
    <property type="entry name" value="Aldo/ket_reductase_CS"/>
</dbReference>
<keyword evidence="2" id="KW-0521">NADP</keyword>
<evidence type="ECO:0000313" key="5">
    <source>
        <dbReference type="EMBL" id="MDM8324310.1"/>
    </source>
</evidence>
<dbReference type="InterPro" id="IPR020471">
    <property type="entry name" value="AKR"/>
</dbReference>
<dbReference type="RefSeq" id="WP_289558461.1">
    <property type="nucleotide sequence ID" value="NZ_JAUDEN010000004.1"/>
</dbReference>
<dbReference type="SUPFAM" id="SSF51430">
    <property type="entry name" value="NAD(P)-linked oxidoreductase"/>
    <property type="match status" value="1"/>
</dbReference>
<organism evidence="5 6">
    <name type="scientific">Bacteroides gallinaceum</name>
    <dbReference type="NCBI Taxonomy" id="1462571"/>
    <lineage>
        <taxon>Bacteria</taxon>
        <taxon>Pseudomonadati</taxon>
        <taxon>Bacteroidota</taxon>
        <taxon>Bacteroidia</taxon>
        <taxon>Bacteroidales</taxon>
        <taxon>Bacteroidaceae</taxon>
        <taxon>Bacteroides</taxon>
    </lineage>
</organism>
<reference evidence="6" key="2">
    <citation type="submission" date="2023-07" db="EMBL/GenBank/DDBJ databases">
        <title>Identification and characterization of horizontal gene transfer across gut microbiota members of farm animals based on homology search.</title>
        <authorList>
            <person name="Schwarzerova J."/>
            <person name="Nykrynova M."/>
            <person name="Jureckova K."/>
            <person name="Cejkova D."/>
            <person name="Rychlik I."/>
        </authorList>
    </citation>
    <scope>NUCLEOTIDE SEQUENCE [LARGE SCALE GENOMIC DNA]</scope>
    <source>
        <strain evidence="6">109_WCHN</strain>
    </source>
</reference>
<dbReference type="PIRSF" id="PIRSF000097">
    <property type="entry name" value="AKR"/>
    <property type="match status" value="1"/>
</dbReference>
<dbReference type="CDD" id="cd19133">
    <property type="entry name" value="AKR_AKR5F1"/>
    <property type="match status" value="1"/>
</dbReference>
<dbReference type="PROSITE" id="PS00798">
    <property type="entry name" value="ALDOKETO_REDUCTASE_1"/>
    <property type="match status" value="1"/>
</dbReference>
<dbReference type="Pfam" id="PF00248">
    <property type="entry name" value="Aldo_ket_red"/>
    <property type="match status" value="1"/>
</dbReference>
<evidence type="ECO:0000256" key="3">
    <source>
        <dbReference type="ARBA" id="ARBA00023002"/>
    </source>
</evidence>
<evidence type="ECO:0000259" key="4">
    <source>
        <dbReference type="Pfam" id="PF00248"/>
    </source>
</evidence>
<evidence type="ECO:0000313" key="6">
    <source>
        <dbReference type="Proteomes" id="UP001169458"/>
    </source>
</evidence>
<gene>
    <name evidence="5" type="ORF">QUW60_03545</name>
</gene>
<reference evidence="5 6" key="1">
    <citation type="submission" date="2023-06" db="EMBL/GenBank/DDBJ databases">
        <authorList>
            <person name="Zeman M."/>
            <person name="Kubasova T."/>
            <person name="Jahodarova E."/>
            <person name="Nykrynova M."/>
            <person name="Rychlik I."/>
        </authorList>
    </citation>
    <scope>NUCLEOTIDE SEQUENCE [LARGE SCALE GENOMIC DNA]</scope>
    <source>
        <strain evidence="5 6">109_WCHN</strain>
    </source>
</reference>
<name>A0ABT7VF89_9BACE</name>
<dbReference type="Proteomes" id="UP001169458">
    <property type="component" value="Unassembled WGS sequence"/>
</dbReference>
<sequence>MKTITLNNGVEMPAVGYGVWQIAPEACERYVSEALAAGYRSIDTAQAYYNEEGVGNALRKSGIPREKLFVTTKVWISNAGDEKAARSIDESLRRLQTDYIDLLLVHQPFGDYYGTYRAMEKACKAGKVRAIGLSNFYDARFVDLAENMEVKPAIVQLETHVFCQQAKMRELVKPYGTRIMAWSPLARGMNGLFGNGTLQAIADRHGKDIAQICLKFLTDEGIAVIPQSTRKERMASNLAIGDFELTDEERGMIRSMDGGKPLAADFNDPALAKFLLDYDRQFNPGK</sequence>
<proteinExistence type="inferred from homology"/>
<keyword evidence="6" id="KW-1185">Reference proteome</keyword>
<keyword evidence="3" id="KW-0560">Oxidoreductase</keyword>